<proteinExistence type="predicted"/>
<feature type="transmembrane region" description="Helical" evidence="1">
    <location>
        <begin position="95"/>
        <end position="114"/>
    </location>
</feature>
<gene>
    <name evidence="3" type="ORF">SAMN02745176_03260</name>
</gene>
<feature type="transmembrane region" description="Helical" evidence="1">
    <location>
        <begin position="120"/>
        <end position="142"/>
    </location>
</feature>
<keyword evidence="1" id="KW-0812">Transmembrane</keyword>
<feature type="transmembrane region" description="Helical" evidence="1">
    <location>
        <begin position="200"/>
        <end position="220"/>
    </location>
</feature>
<evidence type="ECO:0000313" key="4">
    <source>
        <dbReference type="Proteomes" id="UP000184442"/>
    </source>
</evidence>
<keyword evidence="1" id="KW-0472">Membrane</keyword>
<organism evidence="3 4">
    <name type="scientific">Lutispora thermophila DSM 19022</name>
    <dbReference type="NCBI Taxonomy" id="1122184"/>
    <lineage>
        <taxon>Bacteria</taxon>
        <taxon>Bacillati</taxon>
        <taxon>Bacillota</taxon>
        <taxon>Clostridia</taxon>
        <taxon>Lutisporales</taxon>
        <taxon>Lutisporaceae</taxon>
        <taxon>Lutispora</taxon>
    </lineage>
</organism>
<dbReference type="STRING" id="1122184.SAMN02745176_03260"/>
<keyword evidence="1" id="KW-1133">Transmembrane helix</keyword>
<feature type="chain" id="PRO_5039252079" evidence="2">
    <location>
        <begin position="22"/>
        <end position="296"/>
    </location>
</feature>
<feature type="transmembrane region" description="Helical" evidence="1">
    <location>
        <begin position="227"/>
        <end position="246"/>
    </location>
</feature>
<keyword evidence="2" id="KW-0732">Signal</keyword>
<dbReference type="Proteomes" id="UP000184442">
    <property type="component" value="Unassembled WGS sequence"/>
</dbReference>
<dbReference type="RefSeq" id="WP_073027612.1">
    <property type="nucleotide sequence ID" value="NZ_FQZS01000032.1"/>
</dbReference>
<accession>A0A1M6IHD8</accession>
<feature type="transmembrane region" description="Helical" evidence="1">
    <location>
        <begin position="258"/>
        <end position="281"/>
    </location>
</feature>
<reference evidence="3 4" key="1">
    <citation type="submission" date="2016-11" db="EMBL/GenBank/DDBJ databases">
        <authorList>
            <person name="Jaros S."/>
            <person name="Januszkiewicz K."/>
            <person name="Wedrychowicz H."/>
        </authorList>
    </citation>
    <scope>NUCLEOTIDE SEQUENCE [LARGE SCALE GENOMIC DNA]</scope>
    <source>
        <strain evidence="3 4">DSM 19022</strain>
    </source>
</reference>
<sequence>MKFRKPISLLVLCIAALSLIATTCGIFSKQGPGEHYFTSIHGQTITIYGKGIYGNNSVSAVLQAIPQDIVTLVLGIPILIISLFIARKGLIKGRLLLAGTLGYFLITYMIYTFIAMYNRLFLVYVALMSASFFAFILTLLAFDVEKMSSNFSNKLPVRFAGGYLMFSTVMIGYLWLARVIPTLIDGSVPLEVEHGTTLTVQAFDLAFFLPGVFLSGLLLIKKKHFGYMLAPIATVTNVLIMAALLSKGISMNLAGIEGTLPMIIMTSLFDLLAIVSLLLILKNVKEPVYAHKKKEF</sequence>
<protein>
    <submittedName>
        <fullName evidence="3">Uncharacterized protein</fullName>
    </submittedName>
</protein>
<dbReference type="AlphaFoldDB" id="A0A1M6IHD8"/>
<feature type="signal peptide" evidence="2">
    <location>
        <begin position="1"/>
        <end position="21"/>
    </location>
</feature>
<dbReference type="EMBL" id="FQZS01000032">
    <property type="protein sequence ID" value="SHJ33833.1"/>
    <property type="molecule type" value="Genomic_DNA"/>
</dbReference>
<name>A0A1M6IHD8_9FIRM</name>
<feature type="transmembrane region" description="Helical" evidence="1">
    <location>
        <begin position="163"/>
        <end position="180"/>
    </location>
</feature>
<keyword evidence="4" id="KW-1185">Reference proteome</keyword>
<feature type="transmembrane region" description="Helical" evidence="1">
    <location>
        <begin position="69"/>
        <end position="86"/>
    </location>
</feature>
<evidence type="ECO:0000256" key="2">
    <source>
        <dbReference type="SAM" id="SignalP"/>
    </source>
</evidence>
<dbReference type="OrthoDB" id="3260635at2"/>
<evidence type="ECO:0000256" key="1">
    <source>
        <dbReference type="SAM" id="Phobius"/>
    </source>
</evidence>
<evidence type="ECO:0000313" key="3">
    <source>
        <dbReference type="EMBL" id="SHJ33833.1"/>
    </source>
</evidence>